<evidence type="ECO:0000259" key="1">
    <source>
        <dbReference type="Pfam" id="PF13173"/>
    </source>
</evidence>
<gene>
    <name evidence="3" type="ORF">ASZ90_006017</name>
</gene>
<dbReference type="EMBL" id="LNQE01000858">
    <property type="protein sequence ID" value="KUG24168.1"/>
    <property type="molecule type" value="Genomic_DNA"/>
</dbReference>
<dbReference type="AlphaFoldDB" id="A0A0W8FTC6"/>
<proteinExistence type="predicted"/>
<dbReference type="Pfam" id="PF13635">
    <property type="entry name" value="DUF4143"/>
    <property type="match status" value="1"/>
</dbReference>
<sequence length="420" mass="48131">MGAFQRSHMERTVKKYIFDPEMNAGKMIFLTGPRQVGKTTFARNWLAGQKAGDLYFNWDDPAVAVEYKRNPLFFTNIINDRFDKKPLPLVFDEIHKHKNWRNILKGIYDTNKEKMTLLVTGSARLGLYRKSGDSLIGRYFSYQMLPLGLSEAANDFSHILMTDEPLRTINTLMDYLRKIKPAGAEENLDRLLAFGGFPEPFLKNSARFYNRWNTEYKSLLTKEDIRDLSRIADIKGIGQLVELLPSRVGSLLSVNSIAEDMGSHHATINRWLDVLKAIYLIFTLRPWHKNITRSIKKENKLYFYDWSNVPEAGRRFENLMAVSLIKMAARLSETGLGSFEIMHIRNKEKQEVDFVLVKNGKPVALFEAKESDSDISRAGLYFGKQLSVPFFQIIRNCQKAEAFPGNCAVIPATSFLMITG</sequence>
<evidence type="ECO:0000313" key="3">
    <source>
        <dbReference type="EMBL" id="KUG24168.1"/>
    </source>
</evidence>
<name>A0A0W8FTC6_9ZZZZ</name>
<dbReference type="Pfam" id="PF13173">
    <property type="entry name" value="AAA_14"/>
    <property type="match status" value="1"/>
</dbReference>
<dbReference type="PANTHER" id="PTHR43566">
    <property type="entry name" value="CONSERVED PROTEIN"/>
    <property type="match status" value="1"/>
</dbReference>
<dbReference type="InterPro" id="IPR025420">
    <property type="entry name" value="DUF4143"/>
</dbReference>
<evidence type="ECO:0000259" key="2">
    <source>
        <dbReference type="Pfam" id="PF13635"/>
    </source>
</evidence>
<comment type="caution">
    <text evidence="3">The sequence shown here is derived from an EMBL/GenBank/DDBJ whole genome shotgun (WGS) entry which is preliminary data.</text>
</comment>
<feature type="domain" description="DUF4143" evidence="2">
    <location>
        <begin position="223"/>
        <end position="370"/>
    </location>
</feature>
<dbReference type="InterPro" id="IPR027417">
    <property type="entry name" value="P-loop_NTPase"/>
</dbReference>
<dbReference type="SUPFAM" id="SSF52540">
    <property type="entry name" value="P-loop containing nucleoside triphosphate hydrolases"/>
    <property type="match status" value="1"/>
</dbReference>
<reference evidence="3" key="1">
    <citation type="journal article" date="2015" name="Proc. Natl. Acad. Sci. U.S.A.">
        <title>Networks of energetic and metabolic interactions define dynamics in microbial communities.</title>
        <authorList>
            <person name="Embree M."/>
            <person name="Liu J.K."/>
            <person name="Al-Bassam M.M."/>
            <person name="Zengler K."/>
        </authorList>
    </citation>
    <scope>NUCLEOTIDE SEQUENCE</scope>
</reference>
<dbReference type="PANTHER" id="PTHR43566:SF1">
    <property type="entry name" value="AAA+ ATPASE DOMAIN-CONTAINING PROTEIN"/>
    <property type="match status" value="1"/>
</dbReference>
<feature type="domain" description="AAA" evidence="1">
    <location>
        <begin position="26"/>
        <end position="151"/>
    </location>
</feature>
<dbReference type="InterPro" id="IPR041682">
    <property type="entry name" value="AAA_14"/>
</dbReference>
<organism evidence="3">
    <name type="scientific">hydrocarbon metagenome</name>
    <dbReference type="NCBI Taxonomy" id="938273"/>
    <lineage>
        <taxon>unclassified sequences</taxon>
        <taxon>metagenomes</taxon>
        <taxon>ecological metagenomes</taxon>
    </lineage>
</organism>
<accession>A0A0W8FTC6</accession>
<protein>
    <submittedName>
        <fullName evidence="3">Atpase</fullName>
    </submittedName>
</protein>